<dbReference type="Gene3D" id="3.40.630.30">
    <property type="match status" value="1"/>
</dbReference>
<dbReference type="SUPFAM" id="SSF55729">
    <property type="entry name" value="Acyl-CoA N-acyltransferases (Nat)"/>
    <property type="match status" value="1"/>
</dbReference>
<accession>A0A3B0SST3</accession>
<organism evidence="1">
    <name type="scientific">hydrothermal vent metagenome</name>
    <dbReference type="NCBI Taxonomy" id="652676"/>
    <lineage>
        <taxon>unclassified sequences</taxon>
        <taxon>metagenomes</taxon>
        <taxon>ecological metagenomes</taxon>
    </lineage>
</organism>
<dbReference type="AlphaFoldDB" id="A0A3B0SST3"/>
<sequence length="158" mass="18389">MRRLVGVTQSFVPDDFKVPTRFDGPGFQLEPLRRRHSERDHEAWMSSIDHIRSTPGFDDGGDWPVEMDLEANLADLEMHARHFVNREGFTYSILDGDDVIGCVYIYPCDDRDHDAVIMSWVRANRKEMDTVVYLSLSDWLASTWPFKRPRYAPRTAPQ</sequence>
<gene>
    <name evidence="1" type="ORF">MNBD_ACTINO02-1136</name>
</gene>
<protein>
    <recommendedName>
        <fullName evidence="2">N-acetyltransferase domain-containing protein</fullName>
    </recommendedName>
</protein>
<name>A0A3B0SST3_9ZZZZ</name>
<dbReference type="InterPro" id="IPR016181">
    <property type="entry name" value="Acyl_CoA_acyltransferase"/>
</dbReference>
<proteinExistence type="predicted"/>
<evidence type="ECO:0000313" key="1">
    <source>
        <dbReference type="EMBL" id="VAV97865.1"/>
    </source>
</evidence>
<evidence type="ECO:0008006" key="2">
    <source>
        <dbReference type="Google" id="ProtNLM"/>
    </source>
</evidence>
<reference evidence="1" key="1">
    <citation type="submission" date="2018-06" db="EMBL/GenBank/DDBJ databases">
        <authorList>
            <person name="Zhirakovskaya E."/>
        </authorList>
    </citation>
    <scope>NUCLEOTIDE SEQUENCE</scope>
</reference>
<dbReference type="EMBL" id="UOEK01000126">
    <property type="protein sequence ID" value="VAV97865.1"/>
    <property type="molecule type" value="Genomic_DNA"/>
</dbReference>